<keyword evidence="1" id="KW-1133">Transmembrane helix</keyword>
<comment type="caution">
    <text evidence="2">The sequence shown here is derived from an EMBL/GenBank/DDBJ whole genome shotgun (WGS) entry which is preliminary data.</text>
</comment>
<keyword evidence="1" id="KW-0812">Transmembrane</keyword>
<keyword evidence="1" id="KW-0472">Membrane</keyword>
<evidence type="ECO:0000313" key="3">
    <source>
        <dbReference type="Proteomes" id="UP000178723"/>
    </source>
</evidence>
<gene>
    <name evidence="2" type="ORF">A3I40_04060</name>
</gene>
<dbReference type="EMBL" id="MGEP01000063">
    <property type="protein sequence ID" value="OGL85715.1"/>
    <property type="molecule type" value="Genomic_DNA"/>
</dbReference>
<dbReference type="Proteomes" id="UP000178723">
    <property type="component" value="Unassembled WGS sequence"/>
</dbReference>
<dbReference type="Pfam" id="PF18895">
    <property type="entry name" value="T4SS_pilin"/>
    <property type="match status" value="1"/>
</dbReference>
<evidence type="ECO:0000313" key="2">
    <source>
        <dbReference type="EMBL" id="OGL85715.1"/>
    </source>
</evidence>
<dbReference type="AlphaFoldDB" id="A0A1F7V5H9"/>
<reference evidence="2 3" key="1">
    <citation type="journal article" date="2016" name="Nat. Commun.">
        <title>Thousands of microbial genomes shed light on interconnected biogeochemical processes in an aquifer system.</title>
        <authorList>
            <person name="Anantharaman K."/>
            <person name="Brown C.T."/>
            <person name="Hug L.A."/>
            <person name="Sharon I."/>
            <person name="Castelle C.J."/>
            <person name="Probst A.J."/>
            <person name="Thomas B.C."/>
            <person name="Singh A."/>
            <person name="Wilkins M.J."/>
            <person name="Karaoz U."/>
            <person name="Brodie E.L."/>
            <person name="Williams K.H."/>
            <person name="Hubbard S.S."/>
            <person name="Banfield J.F."/>
        </authorList>
    </citation>
    <scope>NUCLEOTIDE SEQUENCE [LARGE SCALE GENOMIC DNA]</scope>
</reference>
<protein>
    <submittedName>
        <fullName evidence="2">Uncharacterized protein</fullName>
    </submittedName>
</protein>
<dbReference type="InterPro" id="IPR043993">
    <property type="entry name" value="T4SS_pilin"/>
</dbReference>
<organism evidence="2 3">
    <name type="scientific">Candidatus Uhrbacteria bacterium RIFCSPLOWO2_02_FULL_48_12</name>
    <dbReference type="NCBI Taxonomy" id="1802407"/>
    <lineage>
        <taxon>Bacteria</taxon>
        <taxon>Candidatus Uhriibacteriota</taxon>
    </lineage>
</organism>
<evidence type="ECO:0000256" key="1">
    <source>
        <dbReference type="SAM" id="Phobius"/>
    </source>
</evidence>
<feature type="transmembrane region" description="Helical" evidence="1">
    <location>
        <begin position="52"/>
        <end position="76"/>
    </location>
</feature>
<sequence length="135" mass="14167">MGAIFLLTMAPVVNAAFPGEPIVPAGCLKEGAPADQCGLKEMVDVAVNISKLILGLLGSVTLLFFIYGGFVWITAAGNTQRIEQGKKVLEGALVGLIIVLSSWLIIYFITAALTGTPPGGHVKLFGGEEPFRIPQ</sequence>
<dbReference type="STRING" id="1802407.A3I40_04060"/>
<feature type="transmembrane region" description="Helical" evidence="1">
    <location>
        <begin position="88"/>
        <end position="109"/>
    </location>
</feature>
<name>A0A1F7V5H9_9BACT</name>
<accession>A0A1F7V5H9</accession>
<proteinExistence type="predicted"/>